<comment type="caution">
    <text evidence="3">The sequence shown here is derived from an EMBL/GenBank/DDBJ whole genome shotgun (WGS) entry which is preliminary data.</text>
</comment>
<dbReference type="EMBL" id="JAINDJ010000006">
    <property type="protein sequence ID" value="KAG9443628.1"/>
    <property type="molecule type" value="Genomic_DNA"/>
</dbReference>
<proteinExistence type="predicted"/>
<keyword evidence="2" id="KW-0812">Transmembrane</keyword>
<feature type="compositionally biased region" description="Low complexity" evidence="1">
    <location>
        <begin position="40"/>
        <end position="56"/>
    </location>
</feature>
<name>A0AAV7E8N9_ARIFI</name>
<protein>
    <submittedName>
        <fullName evidence="3">Uncharacterized protein</fullName>
    </submittedName>
</protein>
<sequence length="473" mass="52142">MVSIPQSSYCFCSNTIKTGSVSSKAPLFSAVKLYTKPPQSLKLSSLSDSNSQSFLSKPDDDSAQENPEAESATSDPVKMAFEKAKAYKKSKQDIGSQVPVVESPAVDNGNENENALASDVVGSAGSDVPDALRLAMEKAKEYKKNKAAAVTDKNVGKQKIQLDNMKDEIVEDGTHEKGISSISKIDFLGFDFSDKKSNRGIPPGLVPIVDTIVEGDMPEVELIVGDTSKFEVAQPPNPVQEDDNADLYKPKVSTWGVFPRPGNISKTFGGGKTIRPGEVLETAEDKAAKQARTKQLIAAYKSKMGMSIDPKVRAECEKALQEGNRFMDRGKLREALQYYEKVMKAVVFQSELHGMAALQWSICQDSLRRANEARVMYEKLQSHPNALVSKKARQFVFSFQAMEMMKVTSSSNKSKATGYQGYFEEFVKDSDKAYYVVEKEKEDESALRQALPYIMFLLSPLLLMLIIAVRRGP</sequence>
<evidence type="ECO:0000256" key="2">
    <source>
        <dbReference type="SAM" id="Phobius"/>
    </source>
</evidence>
<dbReference type="PANTHER" id="PTHR35482:SF1">
    <property type="entry name" value="CYTOCHROME C OXIDASE SUBUNIT"/>
    <property type="match status" value="1"/>
</dbReference>
<feature type="region of interest" description="Disordered" evidence="1">
    <location>
        <begin position="40"/>
        <end position="78"/>
    </location>
</feature>
<evidence type="ECO:0000313" key="3">
    <source>
        <dbReference type="EMBL" id="KAG9443628.1"/>
    </source>
</evidence>
<organism evidence="3 4">
    <name type="scientific">Aristolochia fimbriata</name>
    <name type="common">White veined hardy Dutchman's pipe vine</name>
    <dbReference type="NCBI Taxonomy" id="158543"/>
    <lineage>
        <taxon>Eukaryota</taxon>
        <taxon>Viridiplantae</taxon>
        <taxon>Streptophyta</taxon>
        <taxon>Embryophyta</taxon>
        <taxon>Tracheophyta</taxon>
        <taxon>Spermatophyta</taxon>
        <taxon>Magnoliopsida</taxon>
        <taxon>Magnoliidae</taxon>
        <taxon>Piperales</taxon>
        <taxon>Aristolochiaceae</taxon>
        <taxon>Aristolochia</taxon>
    </lineage>
</organism>
<feature type="transmembrane region" description="Helical" evidence="2">
    <location>
        <begin position="450"/>
        <end position="469"/>
    </location>
</feature>
<dbReference type="AlphaFoldDB" id="A0AAV7E8N9"/>
<reference evidence="3 4" key="1">
    <citation type="submission" date="2021-07" db="EMBL/GenBank/DDBJ databases">
        <title>The Aristolochia fimbriata genome: insights into angiosperm evolution, floral development and chemical biosynthesis.</title>
        <authorList>
            <person name="Jiao Y."/>
        </authorList>
    </citation>
    <scope>NUCLEOTIDE SEQUENCE [LARGE SCALE GENOMIC DNA]</scope>
    <source>
        <strain evidence="3">IBCAS-2021</strain>
        <tissue evidence="3">Leaf</tissue>
    </source>
</reference>
<dbReference type="Proteomes" id="UP000825729">
    <property type="component" value="Unassembled WGS sequence"/>
</dbReference>
<accession>A0AAV7E8N9</accession>
<evidence type="ECO:0000256" key="1">
    <source>
        <dbReference type="SAM" id="MobiDB-lite"/>
    </source>
</evidence>
<dbReference type="PANTHER" id="PTHR35482">
    <property type="entry name" value="CYTOCHROME C OXIDASE SUBUNIT"/>
    <property type="match status" value="1"/>
</dbReference>
<evidence type="ECO:0000313" key="4">
    <source>
        <dbReference type="Proteomes" id="UP000825729"/>
    </source>
</evidence>
<keyword evidence="2" id="KW-0472">Membrane</keyword>
<keyword evidence="4" id="KW-1185">Reference proteome</keyword>
<gene>
    <name evidence="3" type="ORF">H6P81_014968</name>
</gene>
<keyword evidence="2" id="KW-1133">Transmembrane helix</keyword>